<evidence type="ECO:0000256" key="3">
    <source>
        <dbReference type="ARBA" id="ARBA00022808"/>
    </source>
</evidence>
<dbReference type="Gene3D" id="1.20.200.10">
    <property type="entry name" value="Fumarase/aspartase (Central domain)"/>
    <property type="match status" value="1"/>
</dbReference>
<dbReference type="PANTHER" id="PTHR10362">
    <property type="entry name" value="HISTIDINE AMMONIA-LYASE"/>
    <property type="match status" value="1"/>
</dbReference>
<sequence>MPDVVIGVGPVSPEQVVAVARDGAVVRLGREAVAAIDKSRDVIESLAEETQPHYGVSTGFGALATRFIPAALRSQLQAGVVRSHAAGSGPEVESEVVRALMLLRLSTLATGRTGVRVETARAYVQLLNAGLTPVVGEYGSLGCSGDLAPLAHCALAVMGEGEVRDRTGHRLPAAEALAAHRIEPVVLAEKEGLALINGTDGMLGMLVLACHDLRGLLRAADLAAAMSVEALLGTDAAFAADLQALRPHPGQADSAANLVALLAGSPIMASHRGPECTRVQDAYSLRCAPQVHGAARDTLAHAERVALTELASAIDNPVVTVDGRVVSNGNFHGAPLAYVLDFLAIAVADAASIAERRTDRLLDVARNHGLPAFLAADPGVDSGHMIAQYTQAAIVSELKRLATPASVDSIPSSAMQEDHVSMGWSAARKLRRSLDGLGRVLAVEALTAARALDLRAPLTPAPATAAAVAGLRSEVPGPGADRHLAPEIESARSQVISGALVAAVESVTGPLR</sequence>
<dbReference type="InterPro" id="IPR005921">
    <property type="entry name" value="HutH"/>
</dbReference>
<dbReference type="InterPro" id="IPR008948">
    <property type="entry name" value="L-Aspartase-like"/>
</dbReference>
<proteinExistence type="inferred from homology"/>
<accession>A0ABS8P112</accession>
<gene>
    <name evidence="10" type="primary">hutH</name>
    <name evidence="10" type="ORF">LQ327_00905</name>
</gene>
<dbReference type="PROSITE" id="PS00488">
    <property type="entry name" value="PAL_HISTIDASE"/>
    <property type="match status" value="1"/>
</dbReference>
<dbReference type="InterPro" id="IPR022313">
    <property type="entry name" value="Phe/His_NH3-lyase_AS"/>
</dbReference>
<evidence type="ECO:0000256" key="1">
    <source>
        <dbReference type="ARBA" id="ARBA00005113"/>
    </source>
</evidence>
<comment type="caution">
    <text evidence="10">The sequence shown here is derived from an EMBL/GenBank/DDBJ whole genome shotgun (WGS) entry which is preliminary data.</text>
</comment>
<evidence type="ECO:0000256" key="5">
    <source>
        <dbReference type="ARBA" id="ARBA00049269"/>
    </source>
</evidence>
<dbReference type="InterPro" id="IPR001106">
    <property type="entry name" value="Aromatic_Lyase"/>
</dbReference>
<reference evidence="10 11" key="1">
    <citation type="submission" date="2021-11" db="EMBL/GenBank/DDBJ databases">
        <title>Draft genome sequence of Actinomycetospora sp. SF1 isolated from the rhizosphere soil.</title>
        <authorList>
            <person name="Duangmal K."/>
            <person name="Chantavorakit T."/>
        </authorList>
    </citation>
    <scope>NUCLEOTIDE SEQUENCE [LARGE SCALE GENOMIC DNA]</scope>
    <source>
        <strain evidence="10 11">TBRC 5722</strain>
    </source>
</reference>
<name>A0ABS8P112_9PSEU</name>
<dbReference type="GO" id="GO:0004397">
    <property type="term" value="F:histidine ammonia-lyase activity"/>
    <property type="evidence" value="ECO:0007669"/>
    <property type="project" value="UniProtKB-EC"/>
</dbReference>
<dbReference type="Gene3D" id="1.10.275.10">
    <property type="entry name" value="Fumarase/aspartase (N-terminal domain)"/>
    <property type="match status" value="1"/>
</dbReference>
<dbReference type="Proteomes" id="UP001199469">
    <property type="component" value="Unassembled WGS sequence"/>
</dbReference>
<dbReference type="CDD" id="cd00332">
    <property type="entry name" value="PAL-HAL"/>
    <property type="match status" value="1"/>
</dbReference>
<evidence type="ECO:0000256" key="7">
    <source>
        <dbReference type="RuleBase" id="RU003954"/>
    </source>
</evidence>
<evidence type="ECO:0000256" key="6">
    <source>
        <dbReference type="NCBIfam" id="TIGR01225"/>
    </source>
</evidence>
<evidence type="ECO:0000313" key="11">
    <source>
        <dbReference type="Proteomes" id="UP001199469"/>
    </source>
</evidence>
<dbReference type="Pfam" id="PF00221">
    <property type="entry name" value="Lyase_aromatic"/>
    <property type="match status" value="1"/>
</dbReference>
<evidence type="ECO:0000256" key="8">
    <source>
        <dbReference type="RuleBase" id="RU004479"/>
    </source>
</evidence>
<dbReference type="NCBIfam" id="TIGR01225">
    <property type="entry name" value="hutH"/>
    <property type="match status" value="1"/>
</dbReference>
<dbReference type="SUPFAM" id="SSF48557">
    <property type="entry name" value="L-aspartase-like"/>
    <property type="match status" value="1"/>
</dbReference>
<organism evidence="10 11">
    <name type="scientific">Actinomycetospora endophytica</name>
    <dbReference type="NCBI Taxonomy" id="2291215"/>
    <lineage>
        <taxon>Bacteria</taxon>
        <taxon>Bacillati</taxon>
        <taxon>Actinomycetota</taxon>
        <taxon>Actinomycetes</taxon>
        <taxon>Pseudonocardiales</taxon>
        <taxon>Pseudonocardiaceae</taxon>
        <taxon>Actinomycetospora</taxon>
    </lineage>
</organism>
<comment type="subcellular location">
    <subcellularLocation>
        <location evidence="9">Cytoplasm</location>
    </subcellularLocation>
</comment>
<dbReference type="InterPro" id="IPR024083">
    <property type="entry name" value="Fumarase/histidase_N"/>
</dbReference>
<evidence type="ECO:0000256" key="4">
    <source>
        <dbReference type="ARBA" id="ARBA00023239"/>
    </source>
</evidence>
<dbReference type="EMBL" id="JAJNDB010000001">
    <property type="protein sequence ID" value="MCD2191948.1"/>
    <property type="molecule type" value="Genomic_DNA"/>
</dbReference>
<keyword evidence="11" id="KW-1185">Reference proteome</keyword>
<evidence type="ECO:0000256" key="9">
    <source>
        <dbReference type="RuleBase" id="RU004480"/>
    </source>
</evidence>
<comment type="similarity">
    <text evidence="7">Belongs to the PAL/histidase family.</text>
</comment>
<dbReference type="EC" id="4.3.1.3" evidence="2 6"/>
<dbReference type="NCBIfam" id="NF006871">
    <property type="entry name" value="PRK09367.1"/>
    <property type="match status" value="1"/>
</dbReference>
<evidence type="ECO:0000313" key="10">
    <source>
        <dbReference type="EMBL" id="MCD2191948.1"/>
    </source>
</evidence>
<evidence type="ECO:0000256" key="2">
    <source>
        <dbReference type="ARBA" id="ARBA00012994"/>
    </source>
</evidence>
<protein>
    <recommendedName>
        <fullName evidence="2 6">Histidine ammonia-lyase</fullName>
        <ecNumber evidence="2 6">4.3.1.3</ecNumber>
    </recommendedName>
</protein>
<comment type="catalytic activity">
    <reaction evidence="5 8">
        <text>L-histidine = trans-urocanate + NH4(+)</text>
        <dbReference type="Rhea" id="RHEA:21232"/>
        <dbReference type="ChEBI" id="CHEBI:17771"/>
        <dbReference type="ChEBI" id="CHEBI:28938"/>
        <dbReference type="ChEBI" id="CHEBI:57595"/>
        <dbReference type="EC" id="4.3.1.3"/>
    </reaction>
</comment>
<comment type="pathway">
    <text evidence="1 8">Amino-acid degradation; L-histidine degradation into L-glutamate; N-formimidoyl-L-glutamate from L-histidine: step 1/3.</text>
</comment>
<keyword evidence="3 8" id="KW-0369">Histidine metabolism</keyword>
<keyword evidence="4 7" id="KW-0456">Lyase</keyword>
<dbReference type="RefSeq" id="WP_230729640.1">
    <property type="nucleotide sequence ID" value="NZ_JAJNDB010000001.1"/>
</dbReference>